<comment type="caution">
    <text evidence="2">The sequence shown here is derived from an EMBL/GenBank/DDBJ whole genome shotgun (WGS) entry which is preliminary data.</text>
</comment>
<feature type="region of interest" description="Disordered" evidence="1">
    <location>
        <begin position="162"/>
        <end position="250"/>
    </location>
</feature>
<organism evidence="2 3">
    <name type="scientific">Actinidia rufa</name>
    <dbReference type="NCBI Taxonomy" id="165716"/>
    <lineage>
        <taxon>Eukaryota</taxon>
        <taxon>Viridiplantae</taxon>
        <taxon>Streptophyta</taxon>
        <taxon>Embryophyta</taxon>
        <taxon>Tracheophyta</taxon>
        <taxon>Spermatophyta</taxon>
        <taxon>Magnoliopsida</taxon>
        <taxon>eudicotyledons</taxon>
        <taxon>Gunneridae</taxon>
        <taxon>Pentapetalae</taxon>
        <taxon>asterids</taxon>
        <taxon>Ericales</taxon>
        <taxon>Actinidiaceae</taxon>
        <taxon>Actinidia</taxon>
    </lineage>
</organism>
<feature type="region of interest" description="Disordered" evidence="1">
    <location>
        <begin position="1"/>
        <end position="21"/>
    </location>
</feature>
<sequence length="275" mass="30471">MMMRQTTSCTSGDVQEDPAQRVPQQCQGWREIFFALREDWEFSDGSSREYGVPRSQNHGASQIDKRCNNLPRLYGAEVTRVKHIFSSVEEKGLYSVLALLEIQVFPKVMRVIPVNPKKKYPMVATLETARCLGIRLLELKFEFLEFELKLRSYGGIMAPTELKSDGREADHETHPSKGGGDRREASERRVTSSPTKKGEVIDSSKGKEEGTSTRAQKKMAATKSRNAVSSDAAPARKPWEGSSVNPDACLGPSVSFLASLSVTEKILSGVIPFAN</sequence>
<dbReference type="AlphaFoldDB" id="A0A7J0H230"/>
<protein>
    <submittedName>
        <fullName evidence="2">Uncharacterized protein</fullName>
    </submittedName>
</protein>
<name>A0A7J0H230_9ERIC</name>
<keyword evidence="3" id="KW-1185">Reference proteome</keyword>
<accession>A0A7J0H230</accession>
<feature type="compositionally biased region" description="Polar residues" evidence="1">
    <location>
        <begin position="1"/>
        <end position="13"/>
    </location>
</feature>
<dbReference type="EMBL" id="BJWL01000026">
    <property type="protein sequence ID" value="GFZ17147.1"/>
    <property type="molecule type" value="Genomic_DNA"/>
</dbReference>
<evidence type="ECO:0000313" key="2">
    <source>
        <dbReference type="EMBL" id="GFZ17147.1"/>
    </source>
</evidence>
<evidence type="ECO:0000313" key="3">
    <source>
        <dbReference type="Proteomes" id="UP000585474"/>
    </source>
</evidence>
<feature type="compositionally biased region" description="Basic and acidic residues" evidence="1">
    <location>
        <begin position="162"/>
        <end position="211"/>
    </location>
</feature>
<proteinExistence type="predicted"/>
<dbReference type="Proteomes" id="UP000585474">
    <property type="component" value="Unassembled WGS sequence"/>
</dbReference>
<reference evidence="2 3" key="1">
    <citation type="submission" date="2019-07" db="EMBL/GenBank/DDBJ databases">
        <title>De Novo Assembly of kiwifruit Actinidia rufa.</title>
        <authorList>
            <person name="Sugita-Konishi S."/>
            <person name="Sato K."/>
            <person name="Mori E."/>
            <person name="Abe Y."/>
            <person name="Kisaki G."/>
            <person name="Hamano K."/>
            <person name="Suezawa K."/>
            <person name="Otani M."/>
            <person name="Fukuda T."/>
            <person name="Manabe T."/>
            <person name="Gomi K."/>
            <person name="Tabuchi M."/>
            <person name="Akimitsu K."/>
            <person name="Kataoka I."/>
        </authorList>
    </citation>
    <scope>NUCLEOTIDE SEQUENCE [LARGE SCALE GENOMIC DNA]</scope>
    <source>
        <strain evidence="3">cv. Fuchu</strain>
    </source>
</reference>
<gene>
    <name evidence="2" type="ORF">Acr_26g0004170</name>
</gene>
<evidence type="ECO:0000256" key="1">
    <source>
        <dbReference type="SAM" id="MobiDB-lite"/>
    </source>
</evidence>